<feature type="compositionally biased region" description="Polar residues" evidence="4">
    <location>
        <begin position="278"/>
        <end position="288"/>
    </location>
</feature>
<feature type="domain" description="PDZ" evidence="5">
    <location>
        <begin position="95"/>
        <end position="178"/>
    </location>
</feature>
<protein>
    <recommendedName>
        <fullName evidence="5">PDZ domain-containing protein</fullName>
    </recommendedName>
</protein>
<evidence type="ECO:0000313" key="7">
    <source>
        <dbReference type="Proteomes" id="UP001445076"/>
    </source>
</evidence>
<feature type="region of interest" description="Disordered" evidence="4">
    <location>
        <begin position="184"/>
        <end position="317"/>
    </location>
</feature>
<feature type="compositionally biased region" description="Polar residues" evidence="4">
    <location>
        <begin position="226"/>
        <end position="238"/>
    </location>
</feature>
<dbReference type="GO" id="GO:0005198">
    <property type="term" value="F:structural molecule activity"/>
    <property type="evidence" value="ECO:0007669"/>
    <property type="project" value="InterPro"/>
</dbReference>
<gene>
    <name evidence="6" type="ORF">OTU49_000613</name>
</gene>
<dbReference type="PANTHER" id="PTHR10554">
    <property type="entry name" value="SYNTROPHIN"/>
    <property type="match status" value="1"/>
</dbReference>
<comment type="caution">
    <text evidence="6">The sequence shown here is derived from an EMBL/GenBank/DDBJ whole genome shotgun (WGS) entry which is preliminary data.</text>
</comment>
<accession>A0AAW0XJQ4</accession>
<organism evidence="6 7">
    <name type="scientific">Cherax quadricarinatus</name>
    <name type="common">Australian red claw crayfish</name>
    <dbReference type="NCBI Taxonomy" id="27406"/>
    <lineage>
        <taxon>Eukaryota</taxon>
        <taxon>Metazoa</taxon>
        <taxon>Ecdysozoa</taxon>
        <taxon>Arthropoda</taxon>
        <taxon>Crustacea</taxon>
        <taxon>Multicrustacea</taxon>
        <taxon>Malacostraca</taxon>
        <taxon>Eumalacostraca</taxon>
        <taxon>Eucarida</taxon>
        <taxon>Decapoda</taxon>
        <taxon>Pleocyemata</taxon>
        <taxon>Astacidea</taxon>
        <taxon>Parastacoidea</taxon>
        <taxon>Parastacidae</taxon>
        <taxon>Cherax</taxon>
    </lineage>
</organism>
<keyword evidence="7" id="KW-1185">Reference proteome</keyword>
<dbReference type="SUPFAM" id="SSF50156">
    <property type="entry name" value="PDZ domain-like"/>
    <property type="match status" value="1"/>
</dbReference>
<evidence type="ECO:0000256" key="2">
    <source>
        <dbReference type="ARBA" id="ARBA00010798"/>
    </source>
</evidence>
<dbReference type="PROSITE" id="PS50106">
    <property type="entry name" value="PDZ"/>
    <property type="match status" value="1"/>
</dbReference>
<dbReference type="GO" id="GO:0016010">
    <property type="term" value="C:dystrophin-associated glycoprotein complex"/>
    <property type="evidence" value="ECO:0007669"/>
    <property type="project" value="TreeGrafter"/>
</dbReference>
<comment type="subcellular location">
    <subcellularLocation>
        <location evidence="1">Cytoplasm</location>
        <location evidence="1">Cytoskeleton</location>
    </subcellularLocation>
</comment>
<dbReference type="InterPro" id="IPR015482">
    <property type="entry name" value="Syntrophin"/>
</dbReference>
<dbReference type="SMART" id="SM00228">
    <property type="entry name" value="PDZ"/>
    <property type="match status" value="1"/>
</dbReference>
<evidence type="ECO:0000256" key="3">
    <source>
        <dbReference type="ARBA" id="ARBA00023212"/>
    </source>
</evidence>
<dbReference type="FunFam" id="2.30.42.10:FF:000193">
    <property type="entry name" value="Syntrophin gamma 1"/>
    <property type="match status" value="1"/>
</dbReference>
<feature type="compositionally biased region" description="Low complexity" evidence="4">
    <location>
        <begin position="239"/>
        <end position="270"/>
    </location>
</feature>
<evidence type="ECO:0000259" key="5">
    <source>
        <dbReference type="PROSITE" id="PS50106"/>
    </source>
</evidence>
<dbReference type="Proteomes" id="UP001445076">
    <property type="component" value="Unassembled WGS sequence"/>
</dbReference>
<sequence>MAVLCERPPELLTPPNVIITRNTKGNHNNNNLNNHSMRVRLVEMHAGLVSVSDGKSKPQPMKLILTSDSLVLQREQLVISTKNLEANGPDARIRRVKVVRQRNSGLGLSIKGGSEHKLPILISRIFKDQAADLTGKLFVGDAILKVNNQSLLRCTHDEAVSELRQAGDEVLLTVRHYKAATPFLNKNDDNVSTTESTTSQLRPEDGWRSPSNPTTPTTPSSTPTSAKITNHKISNSDQTDSIVSNNSTTTTDSSSNKSTTTNNLNKVNNSRNEVISKHTPNGLSNASSTTTTTPTTATNTPTGDTTPNGPKVEKQWV</sequence>
<feature type="non-terminal residue" evidence="6">
    <location>
        <position position="317"/>
    </location>
</feature>
<keyword evidence="3" id="KW-0963">Cytoplasm</keyword>
<proteinExistence type="inferred from homology"/>
<dbReference type="GO" id="GO:0005856">
    <property type="term" value="C:cytoskeleton"/>
    <property type="evidence" value="ECO:0007669"/>
    <property type="project" value="UniProtKB-SubCell"/>
</dbReference>
<feature type="compositionally biased region" description="Polar residues" evidence="4">
    <location>
        <begin position="190"/>
        <end position="201"/>
    </location>
</feature>
<dbReference type="InterPro" id="IPR001478">
    <property type="entry name" value="PDZ"/>
</dbReference>
<dbReference type="AlphaFoldDB" id="A0AAW0XJQ4"/>
<evidence type="ECO:0000256" key="1">
    <source>
        <dbReference type="ARBA" id="ARBA00004245"/>
    </source>
</evidence>
<evidence type="ECO:0000313" key="6">
    <source>
        <dbReference type="EMBL" id="KAK8744780.1"/>
    </source>
</evidence>
<dbReference type="CDD" id="cd06801">
    <property type="entry name" value="PDZ_syntrophin-like"/>
    <property type="match status" value="1"/>
</dbReference>
<reference evidence="6 7" key="1">
    <citation type="journal article" date="2024" name="BMC Genomics">
        <title>Genome assembly of redclaw crayfish (Cherax quadricarinatus) provides insights into its immune adaptation and hypoxia tolerance.</title>
        <authorList>
            <person name="Liu Z."/>
            <person name="Zheng J."/>
            <person name="Li H."/>
            <person name="Fang K."/>
            <person name="Wang S."/>
            <person name="He J."/>
            <person name="Zhou D."/>
            <person name="Weng S."/>
            <person name="Chi M."/>
            <person name="Gu Z."/>
            <person name="He J."/>
            <person name="Li F."/>
            <person name="Wang M."/>
        </authorList>
    </citation>
    <scope>NUCLEOTIDE SEQUENCE [LARGE SCALE GENOMIC DNA]</scope>
    <source>
        <strain evidence="6">ZL_2023a</strain>
    </source>
</reference>
<evidence type="ECO:0000256" key="4">
    <source>
        <dbReference type="SAM" id="MobiDB-lite"/>
    </source>
</evidence>
<comment type="similarity">
    <text evidence="2">Belongs to the syntrophin family.</text>
</comment>
<feature type="compositionally biased region" description="Low complexity" evidence="4">
    <location>
        <begin position="289"/>
        <end position="310"/>
    </location>
</feature>
<name>A0AAW0XJQ4_CHEQU</name>
<dbReference type="Gene3D" id="2.30.42.10">
    <property type="match status" value="1"/>
</dbReference>
<dbReference type="Pfam" id="PF00595">
    <property type="entry name" value="PDZ"/>
    <property type="match status" value="1"/>
</dbReference>
<dbReference type="PANTHER" id="PTHR10554:SF1">
    <property type="entry name" value="FI16515P1"/>
    <property type="match status" value="1"/>
</dbReference>
<keyword evidence="3" id="KW-0206">Cytoskeleton</keyword>
<dbReference type="InterPro" id="IPR036034">
    <property type="entry name" value="PDZ_sf"/>
</dbReference>
<dbReference type="EMBL" id="JARKIK010000021">
    <property type="protein sequence ID" value="KAK8744780.1"/>
    <property type="molecule type" value="Genomic_DNA"/>
</dbReference>
<feature type="compositionally biased region" description="Low complexity" evidence="4">
    <location>
        <begin position="209"/>
        <end position="225"/>
    </location>
</feature>